<accession>A0ABY8Q158</accession>
<dbReference type="EMBL" id="CP123967">
    <property type="protein sequence ID" value="WGT48469.1"/>
    <property type="molecule type" value="Genomic_DNA"/>
</dbReference>
<sequence>MSRNPYMAVWIEDAGGTFVATLALYHKTTGDNWLNSLTAWYQSSGGADTTTSGTQPAGTFTTTWDGSTAAGGRASEGSYYVCIETVVEHGSQSLVRQQVDFGSKSAKTTLTPAGQITAAAVDYTA</sequence>
<organism evidence="1 2">
    <name type="scientific">Tessaracoccus lacteus</name>
    <dbReference type="NCBI Taxonomy" id="3041766"/>
    <lineage>
        <taxon>Bacteria</taxon>
        <taxon>Bacillati</taxon>
        <taxon>Actinomycetota</taxon>
        <taxon>Actinomycetes</taxon>
        <taxon>Propionibacteriales</taxon>
        <taxon>Propionibacteriaceae</taxon>
        <taxon>Tessaracoccus</taxon>
    </lineage>
</organism>
<dbReference type="Proteomes" id="UP001244136">
    <property type="component" value="Chromosome"/>
</dbReference>
<dbReference type="InterPro" id="IPR014469">
    <property type="entry name" value="DUF2271"/>
</dbReference>
<dbReference type="Pfam" id="PF10029">
    <property type="entry name" value="DUF2271"/>
    <property type="match status" value="1"/>
</dbReference>
<reference evidence="1 2" key="1">
    <citation type="journal article" date="2008" name="Int. J. Syst. Evol. Microbiol.">
        <title>Tessaracoccus flavescens sp. nov., isolated from marine sediment.</title>
        <authorList>
            <person name="Lee D.W."/>
            <person name="Lee S.D."/>
        </authorList>
    </citation>
    <scope>NUCLEOTIDE SEQUENCE [LARGE SCALE GENOMIC DNA]</scope>
    <source>
        <strain evidence="1 2">T21</strain>
    </source>
</reference>
<protein>
    <submittedName>
        <fullName evidence="1">DUF2271 domain-containing protein</fullName>
    </submittedName>
</protein>
<dbReference type="Gene3D" id="2.60.40.4070">
    <property type="match status" value="1"/>
</dbReference>
<keyword evidence="2" id="KW-1185">Reference proteome</keyword>
<proteinExistence type="predicted"/>
<dbReference type="RefSeq" id="WP_281146094.1">
    <property type="nucleotide sequence ID" value="NZ_CP123967.1"/>
</dbReference>
<evidence type="ECO:0000313" key="2">
    <source>
        <dbReference type="Proteomes" id="UP001244136"/>
    </source>
</evidence>
<evidence type="ECO:0000313" key="1">
    <source>
        <dbReference type="EMBL" id="WGT48469.1"/>
    </source>
</evidence>
<gene>
    <name evidence="1" type="ORF">QH948_06940</name>
</gene>
<name>A0ABY8Q158_9ACTN</name>